<dbReference type="GO" id="GO:0005975">
    <property type="term" value="P:carbohydrate metabolic process"/>
    <property type="evidence" value="ECO:0007669"/>
    <property type="project" value="InterPro"/>
</dbReference>
<name>D1YWL9_METPS</name>
<sequence length="348" mass="40609">MSSLAYDKLKQNSLLWDLFTLRHEYVDRPVLGRADYPNNNMNSLVAPVSKYLVDNSFTMEYPENRKFAVCLTHDIDDIYPPQSHMLLSSLYCARNLDIRGIKKHVSWKFKGKDLSPYRNFADIVKLEEAYEANSSFYFIATGLDIRRFRYDIGELESELGFLTDKGDEVGLHGGYYSFNRLEDIKIEKKRIEEVLGRSVLGYRNHYLNFSIPDTWELLAKAGFKYDTTLGFKKNIGFVNGMCHPFRPYNLNTGQKIDIMEIPLAVMDQAIFELTRSFTEAWEAVKALIDAAETHNGIVTLLWHNYAFSSAFRESWKKLYIKILKYCYEKRAWMTSGKEIYGWYVKNGY</sequence>
<accession>D1YWL9</accession>
<dbReference type="GeneID" id="8680807"/>
<dbReference type="InterPro" id="IPR011330">
    <property type="entry name" value="Glyco_hydro/deAcase_b/a-brl"/>
</dbReference>
<protein>
    <recommendedName>
        <fullName evidence="3">NodB homology domain-containing protein</fullName>
    </recommendedName>
</protein>
<evidence type="ECO:0000313" key="1">
    <source>
        <dbReference type="EMBL" id="BAI60841.1"/>
    </source>
</evidence>
<proteinExistence type="predicted"/>
<dbReference type="RefSeq" id="WP_012899521.1">
    <property type="nucleotide sequence ID" value="NC_013665.1"/>
</dbReference>
<reference evidence="1 2" key="1">
    <citation type="journal article" date="2007" name="Appl. Environ. Microbiol.">
        <title>Isolation of key methanogens for global methane emission from rice paddy fields: a novel isolate affiliated with the clone cluster rice cluster I.</title>
        <authorList>
            <person name="Sakai S."/>
            <person name="Imachi H."/>
            <person name="Sekiguchi Y."/>
            <person name="Ohashi A."/>
            <person name="Harada H."/>
            <person name="Kamagata Y."/>
        </authorList>
    </citation>
    <scope>NUCLEOTIDE SEQUENCE [LARGE SCALE GENOMIC DNA]</scope>
    <source>
        <strain evidence="2">DSM 17711 / JCM 13418 / NBRC 101707 / SANAE</strain>
    </source>
</reference>
<gene>
    <name evidence="1" type="ordered locus">MCP_0769</name>
</gene>
<evidence type="ECO:0008006" key="3">
    <source>
        <dbReference type="Google" id="ProtNLM"/>
    </source>
</evidence>
<reference evidence="1 2" key="2">
    <citation type="journal article" date="2008" name="Int. J. Syst. Evol. Microbiol.">
        <title>Methanocella paludicola gen. nov., sp. nov., a methane-producing archaeon, the first isolate of the lineage 'Rice Cluster I', and proposal of the new archaeal order Methanocellales ord. nov.</title>
        <authorList>
            <person name="Sakai S."/>
            <person name="Imachi H."/>
            <person name="Hanada S."/>
            <person name="Ohashi A."/>
            <person name="Harada H."/>
            <person name="Kamagata Y."/>
        </authorList>
    </citation>
    <scope>NUCLEOTIDE SEQUENCE [LARGE SCALE GENOMIC DNA]</scope>
    <source>
        <strain evidence="2">DSM 17711 / JCM 13418 / NBRC 101707 / SANAE</strain>
    </source>
</reference>
<dbReference type="CDD" id="cd10931">
    <property type="entry name" value="CE4_u7"/>
    <property type="match status" value="1"/>
</dbReference>
<dbReference type="PATRIC" id="fig|304371.9.peg.798"/>
<dbReference type="OrthoDB" id="371704at2157"/>
<dbReference type="AlphaFoldDB" id="D1YWL9"/>
<keyword evidence="2" id="KW-1185">Reference proteome</keyword>
<dbReference type="EMBL" id="AP011532">
    <property type="protein sequence ID" value="BAI60841.1"/>
    <property type="molecule type" value="Genomic_DNA"/>
</dbReference>
<dbReference type="KEGG" id="mpd:MCP_0769"/>
<organism evidence="1 2">
    <name type="scientific">Methanocella paludicola (strain DSM 17711 / JCM 13418 / NBRC 101707 / SANAE)</name>
    <dbReference type="NCBI Taxonomy" id="304371"/>
    <lineage>
        <taxon>Archaea</taxon>
        <taxon>Methanobacteriati</taxon>
        <taxon>Methanobacteriota</taxon>
        <taxon>Stenosarchaea group</taxon>
        <taxon>Methanomicrobia</taxon>
        <taxon>Methanocellales</taxon>
        <taxon>Methanocellaceae</taxon>
        <taxon>Methanocella</taxon>
    </lineage>
</organism>
<dbReference type="Proteomes" id="UP000001882">
    <property type="component" value="Chromosome"/>
</dbReference>
<evidence type="ECO:0000313" key="2">
    <source>
        <dbReference type="Proteomes" id="UP000001882"/>
    </source>
</evidence>
<dbReference type="eggNOG" id="arCOG02877">
    <property type="taxonomic scope" value="Archaea"/>
</dbReference>
<dbReference type="InParanoid" id="D1YWL9"/>
<dbReference type="STRING" id="304371.MCP_0769"/>
<dbReference type="SUPFAM" id="SSF88713">
    <property type="entry name" value="Glycoside hydrolase/deacetylase"/>
    <property type="match status" value="1"/>
</dbReference>
<dbReference type="Gene3D" id="3.20.20.370">
    <property type="entry name" value="Glycoside hydrolase/deacetylase"/>
    <property type="match status" value="1"/>
</dbReference>
<reference evidence="2" key="3">
    <citation type="journal article" date="2011" name="PLoS ONE">
        <title>Genome sequence of a mesophilic hydrogenotrophic methanogen Methanocella paludicola, the first cultivated representative of the order Methanocellales.</title>
        <authorList>
            <person name="Sakai S."/>
            <person name="Takaki Y."/>
            <person name="Shimamura S."/>
            <person name="Sekine M."/>
            <person name="Tajima T."/>
            <person name="Kosugi H."/>
            <person name="Ichikawa N."/>
            <person name="Tasumi E."/>
            <person name="Hiraki A.T."/>
            <person name="Shimizu A."/>
            <person name="Kato Y."/>
            <person name="Nishiko R."/>
            <person name="Mori K."/>
            <person name="Fujita N."/>
            <person name="Imachi H."/>
            <person name="Takai K."/>
        </authorList>
    </citation>
    <scope>NUCLEOTIDE SEQUENCE [LARGE SCALE GENOMIC DNA]</scope>
    <source>
        <strain evidence="2">DSM 17711 / JCM 13418 / NBRC 101707 / SANAE</strain>
    </source>
</reference>